<dbReference type="Proteomes" id="UP000265926">
    <property type="component" value="Unassembled WGS sequence"/>
</dbReference>
<evidence type="ECO:0000256" key="1">
    <source>
        <dbReference type="ARBA" id="ARBA00022723"/>
    </source>
</evidence>
<dbReference type="GO" id="GO:0051536">
    <property type="term" value="F:iron-sulfur cluster binding"/>
    <property type="evidence" value="ECO:0007669"/>
    <property type="project" value="UniProtKB-KW"/>
</dbReference>
<feature type="domain" description="4Fe-4S ferredoxin-type" evidence="4">
    <location>
        <begin position="203"/>
        <end position="232"/>
    </location>
</feature>
<evidence type="ECO:0000313" key="5">
    <source>
        <dbReference type="EMBL" id="RIJ50174.1"/>
    </source>
</evidence>
<dbReference type="PROSITE" id="PS00198">
    <property type="entry name" value="4FE4S_FER_1"/>
    <property type="match status" value="1"/>
</dbReference>
<name>A0A399T5F1_9BACT</name>
<dbReference type="EMBL" id="QWGR01000002">
    <property type="protein sequence ID" value="RIJ50174.1"/>
    <property type="molecule type" value="Genomic_DNA"/>
</dbReference>
<dbReference type="PANTHER" id="PTHR42827:SF1">
    <property type="entry name" value="IRON-SULFUR CLUSTER-BINDING PROTEIN"/>
    <property type="match status" value="1"/>
</dbReference>
<keyword evidence="6" id="KW-1185">Reference proteome</keyword>
<evidence type="ECO:0000313" key="6">
    <source>
        <dbReference type="Proteomes" id="UP000265926"/>
    </source>
</evidence>
<sequence>METSIFKEELLAEIQSQGAGFVRFVDISHLNPQQNKEFPTAILIGIALTKAYLRKVAAAPDYVEQMKSKGTIGQDEFHLTELKTDRIADRIQQFLELKGYKAYSQSEDNIQKTGYYDHENRTTPLPHKTIAGLAGLGWIGKHNLLVTKEYGSAVSMCSVLTNAPLPSTWQEPLLSRCGDCNICTRICGVNALKGKNWECGIAREKIVDVFLCTTCFQCVVQCPWTKKYYKSE</sequence>
<evidence type="ECO:0000256" key="2">
    <source>
        <dbReference type="ARBA" id="ARBA00023004"/>
    </source>
</evidence>
<dbReference type="PANTHER" id="PTHR42827">
    <property type="entry name" value="IRON-SULFUR CLUSTER-BINDING PROTEIN-RELATED"/>
    <property type="match status" value="1"/>
</dbReference>
<organism evidence="5 6">
    <name type="scientific">Maribellus luteus</name>
    <dbReference type="NCBI Taxonomy" id="2305463"/>
    <lineage>
        <taxon>Bacteria</taxon>
        <taxon>Pseudomonadati</taxon>
        <taxon>Bacteroidota</taxon>
        <taxon>Bacteroidia</taxon>
        <taxon>Marinilabiliales</taxon>
        <taxon>Prolixibacteraceae</taxon>
        <taxon>Maribellus</taxon>
    </lineage>
</organism>
<accession>A0A399T5F1</accession>
<proteinExistence type="predicted"/>
<dbReference type="InterPro" id="IPR017900">
    <property type="entry name" value="4Fe4S_Fe_S_CS"/>
</dbReference>
<dbReference type="Gene3D" id="3.30.70.20">
    <property type="match status" value="1"/>
</dbReference>
<dbReference type="GO" id="GO:0046872">
    <property type="term" value="F:metal ion binding"/>
    <property type="evidence" value="ECO:0007669"/>
    <property type="project" value="UniProtKB-KW"/>
</dbReference>
<reference evidence="5 6" key="1">
    <citation type="submission" date="2018-08" db="EMBL/GenBank/DDBJ databases">
        <title>Pallidiluteibacterium maritimus gen. nov., sp. nov., isolated from coastal sediment.</title>
        <authorList>
            <person name="Zhou L.Y."/>
        </authorList>
    </citation>
    <scope>NUCLEOTIDE SEQUENCE [LARGE SCALE GENOMIC DNA]</scope>
    <source>
        <strain evidence="5 6">XSD2</strain>
    </source>
</reference>
<dbReference type="RefSeq" id="WP_119436861.1">
    <property type="nucleotide sequence ID" value="NZ_QWGR01000002.1"/>
</dbReference>
<protein>
    <submittedName>
        <fullName evidence="5">Epoxyqueuosine reductase</fullName>
    </submittedName>
</protein>
<dbReference type="AlphaFoldDB" id="A0A399T5F1"/>
<dbReference type="SUPFAM" id="SSF54862">
    <property type="entry name" value="4Fe-4S ferredoxins"/>
    <property type="match status" value="1"/>
</dbReference>
<dbReference type="OrthoDB" id="9815745at2"/>
<keyword evidence="2" id="KW-0408">Iron</keyword>
<dbReference type="PROSITE" id="PS51379">
    <property type="entry name" value="4FE4S_FER_2"/>
    <property type="match status" value="1"/>
</dbReference>
<comment type="caution">
    <text evidence="5">The sequence shown here is derived from an EMBL/GenBank/DDBJ whole genome shotgun (WGS) entry which is preliminary data.</text>
</comment>
<gene>
    <name evidence="5" type="ORF">D1614_05365</name>
</gene>
<keyword evidence="3" id="KW-0411">Iron-sulfur</keyword>
<keyword evidence="1" id="KW-0479">Metal-binding</keyword>
<dbReference type="InterPro" id="IPR017896">
    <property type="entry name" value="4Fe4S_Fe-S-bd"/>
</dbReference>
<evidence type="ECO:0000259" key="4">
    <source>
        <dbReference type="PROSITE" id="PS51379"/>
    </source>
</evidence>
<evidence type="ECO:0000256" key="3">
    <source>
        <dbReference type="ARBA" id="ARBA00023014"/>
    </source>
</evidence>